<dbReference type="InterPro" id="IPR053172">
    <property type="entry name" value="Tn903_transposase"/>
</dbReference>
<name>A0A291B9C3_9GAMM</name>
<feature type="domain" description="Transposase DDE" evidence="1">
    <location>
        <begin position="1"/>
        <end position="62"/>
    </location>
</feature>
<organism evidence="2 3">
    <name type="scientific">Candidatus Enterovibrio altilux</name>
    <dbReference type="NCBI Taxonomy" id="1927128"/>
    <lineage>
        <taxon>Bacteria</taxon>
        <taxon>Pseudomonadati</taxon>
        <taxon>Pseudomonadota</taxon>
        <taxon>Gammaproteobacteria</taxon>
        <taxon>Vibrionales</taxon>
        <taxon>Vibrionaceae</taxon>
        <taxon>Enterovibrio</taxon>
    </lineage>
</organism>
<accession>A0A291B9C3</accession>
<dbReference type="Pfam" id="PF13737">
    <property type="entry name" value="DDE_Tnp_1_5"/>
    <property type="match status" value="1"/>
</dbReference>
<evidence type="ECO:0000313" key="2">
    <source>
        <dbReference type="EMBL" id="ATF09592.1"/>
    </source>
</evidence>
<protein>
    <submittedName>
        <fullName evidence="2">Mobile element protein</fullName>
    </submittedName>
</protein>
<gene>
    <name evidence="2" type="ORF">BTN50_1094</name>
</gene>
<dbReference type="PANTHER" id="PTHR34631">
    <property type="match status" value="1"/>
</dbReference>
<dbReference type="Proteomes" id="UP000218160">
    <property type="component" value="Chromosome 1"/>
</dbReference>
<dbReference type="KEGG" id="elux:BTN50_1094"/>
<evidence type="ECO:0000259" key="1">
    <source>
        <dbReference type="Pfam" id="PF13737"/>
    </source>
</evidence>
<dbReference type="AlphaFoldDB" id="A0A291B9C3"/>
<dbReference type="EMBL" id="CP020660">
    <property type="protein sequence ID" value="ATF09592.1"/>
    <property type="molecule type" value="Genomic_DNA"/>
</dbReference>
<proteinExistence type="predicted"/>
<dbReference type="PANTHER" id="PTHR34631:SF3">
    <property type="entry name" value="ISSOD12 TRANSPOSASE TNPA_ISSOD12"/>
    <property type="match status" value="1"/>
</dbReference>
<keyword evidence="3" id="KW-1185">Reference proteome</keyword>
<reference evidence="3" key="1">
    <citation type="submission" date="2017-04" db="EMBL/GenBank/DDBJ databases">
        <title>Genome evolution of the luminous symbionts of deep sea anglerfish.</title>
        <authorList>
            <person name="Hendry T.A."/>
        </authorList>
    </citation>
    <scope>NUCLEOTIDE SEQUENCE [LARGE SCALE GENOMIC DNA]</scope>
</reference>
<dbReference type="InterPro" id="IPR025668">
    <property type="entry name" value="Tnp_DDE_dom"/>
</dbReference>
<sequence length="67" mass="7472">MPLRDLQKFITSVFKLTPLPLSCPHCSCLSKRTKAVNITFKTKNKGSTQHLVIHSAGLKVYSDGTRK</sequence>
<evidence type="ECO:0000313" key="3">
    <source>
        <dbReference type="Proteomes" id="UP000218160"/>
    </source>
</evidence>